<gene>
    <name evidence="2" type="ORF">M0R45_031939</name>
</gene>
<proteinExistence type="predicted"/>
<reference evidence="2 3" key="1">
    <citation type="journal article" date="2023" name="G3 (Bethesda)">
        <title>A chromosome-length genome assembly and annotation of blackberry (Rubus argutus, cv. 'Hillquist').</title>
        <authorList>
            <person name="Bruna T."/>
            <person name="Aryal R."/>
            <person name="Dudchenko O."/>
            <person name="Sargent D.J."/>
            <person name="Mead D."/>
            <person name="Buti M."/>
            <person name="Cavallini A."/>
            <person name="Hytonen T."/>
            <person name="Andres J."/>
            <person name="Pham M."/>
            <person name="Weisz D."/>
            <person name="Mascagni F."/>
            <person name="Usai G."/>
            <person name="Natali L."/>
            <person name="Bassil N."/>
            <person name="Fernandez G.E."/>
            <person name="Lomsadze A."/>
            <person name="Armour M."/>
            <person name="Olukolu B."/>
            <person name="Poorten T."/>
            <person name="Britton C."/>
            <person name="Davik J."/>
            <person name="Ashrafi H."/>
            <person name="Aiden E.L."/>
            <person name="Borodovsky M."/>
            <person name="Worthington M."/>
        </authorList>
    </citation>
    <scope>NUCLEOTIDE SEQUENCE [LARGE SCALE GENOMIC DNA]</scope>
    <source>
        <strain evidence="2">PI 553951</strain>
    </source>
</reference>
<dbReference type="Gene3D" id="1.10.510.10">
    <property type="entry name" value="Transferase(Phosphotransferase) domain 1"/>
    <property type="match status" value="1"/>
</dbReference>
<sequence length="155" mass="17269">MGLVNGLDRVAGTPGYLDPEYYLSNMLNEKSDVHNVGIVLLEIITSRPVLAKTHEKIHIAQWVRFMVANGDIKSIVDSRIKGKFDTNSVWKAVEVAIACGSSSSNKRPTMSQAVTELDECLAAELTRKKESHEMESKDSVEMMSLKFTTEMRHLA</sequence>
<dbReference type="PANTHER" id="PTHR45631:SF202">
    <property type="entry name" value="SENESCENCE-INDUCED RECEPTOR-LIKE SERINE_THREONINE-PROTEIN KINASE"/>
    <property type="match status" value="1"/>
</dbReference>
<dbReference type="GO" id="GO:0004672">
    <property type="term" value="F:protein kinase activity"/>
    <property type="evidence" value="ECO:0007669"/>
    <property type="project" value="InterPro"/>
</dbReference>
<comment type="caution">
    <text evidence="2">The sequence shown here is derived from an EMBL/GenBank/DDBJ whole genome shotgun (WGS) entry which is preliminary data.</text>
</comment>
<dbReference type="PROSITE" id="PS50011">
    <property type="entry name" value="PROTEIN_KINASE_DOM"/>
    <property type="match status" value="1"/>
</dbReference>
<name>A0AAW1WFT5_RUBAR</name>
<organism evidence="2 3">
    <name type="scientific">Rubus argutus</name>
    <name type="common">Southern blackberry</name>
    <dbReference type="NCBI Taxonomy" id="59490"/>
    <lineage>
        <taxon>Eukaryota</taxon>
        <taxon>Viridiplantae</taxon>
        <taxon>Streptophyta</taxon>
        <taxon>Embryophyta</taxon>
        <taxon>Tracheophyta</taxon>
        <taxon>Spermatophyta</taxon>
        <taxon>Magnoliopsida</taxon>
        <taxon>eudicotyledons</taxon>
        <taxon>Gunneridae</taxon>
        <taxon>Pentapetalae</taxon>
        <taxon>rosids</taxon>
        <taxon>fabids</taxon>
        <taxon>Rosales</taxon>
        <taxon>Rosaceae</taxon>
        <taxon>Rosoideae</taxon>
        <taxon>Rosoideae incertae sedis</taxon>
        <taxon>Rubus</taxon>
    </lineage>
</organism>
<dbReference type="InterPro" id="IPR011009">
    <property type="entry name" value="Kinase-like_dom_sf"/>
</dbReference>
<evidence type="ECO:0000313" key="2">
    <source>
        <dbReference type="EMBL" id="KAK9923527.1"/>
    </source>
</evidence>
<evidence type="ECO:0000259" key="1">
    <source>
        <dbReference type="PROSITE" id="PS50011"/>
    </source>
</evidence>
<dbReference type="AlphaFoldDB" id="A0AAW1WFT5"/>
<dbReference type="PANTHER" id="PTHR45631">
    <property type="entry name" value="OS07G0107800 PROTEIN-RELATED"/>
    <property type="match status" value="1"/>
</dbReference>
<protein>
    <recommendedName>
        <fullName evidence="1">Protein kinase domain-containing protein</fullName>
    </recommendedName>
</protein>
<feature type="domain" description="Protein kinase" evidence="1">
    <location>
        <begin position="1"/>
        <end position="121"/>
    </location>
</feature>
<dbReference type="InterPro" id="IPR000719">
    <property type="entry name" value="Prot_kinase_dom"/>
</dbReference>
<dbReference type="EMBL" id="JBEDUW010000006">
    <property type="protein sequence ID" value="KAK9923527.1"/>
    <property type="molecule type" value="Genomic_DNA"/>
</dbReference>
<evidence type="ECO:0000313" key="3">
    <source>
        <dbReference type="Proteomes" id="UP001457282"/>
    </source>
</evidence>
<dbReference type="Proteomes" id="UP001457282">
    <property type="component" value="Unassembled WGS sequence"/>
</dbReference>
<dbReference type="GO" id="GO:0005524">
    <property type="term" value="F:ATP binding"/>
    <property type="evidence" value="ECO:0007669"/>
    <property type="project" value="InterPro"/>
</dbReference>
<keyword evidence="3" id="KW-1185">Reference proteome</keyword>
<dbReference type="SUPFAM" id="SSF56112">
    <property type="entry name" value="Protein kinase-like (PK-like)"/>
    <property type="match status" value="1"/>
</dbReference>
<accession>A0AAW1WFT5</accession>
<dbReference type="Pfam" id="PF00069">
    <property type="entry name" value="Pkinase"/>
    <property type="match status" value="1"/>
</dbReference>